<dbReference type="InterPro" id="IPR007644">
    <property type="entry name" value="RNA_pol_bsu_protrusion"/>
</dbReference>
<comment type="caution">
    <text evidence="8">The sequence shown here is derived from an EMBL/GenBank/DDBJ whole genome shotgun (WGS) entry which is preliminary data.</text>
</comment>
<dbReference type="GO" id="GO:0000428">
    <property type="term" value="C:DNA-directed RNA polymerase complex"/>
    <property type="evidence" value="ECO:0007669"/>
    <property type="project" value="UniProtKB-KW"/>
</dbReference>
<dbReference type="GO" id="GO:0003899">
    <property type="term" value="F:DNA-directed RNA polymerase activity"/>
    <property type="evidence" value="ECO:0007669"/>
    <property type="project" value="UniProtKB-EC"/>
</dbReference>
<keyword evidence="3" id="KW-0240">DNA-directed RNA polymerase</keyword>
<dbReference type="SUPFAM" id="SSF64484">
    <property type="entry name" value="beta and beta-prime subunits of DNA dependent RNA-polymerase"/>
    <property type="match status" value="1"/>
</dbReference>
<comment type="similarity">
    <text evidence="1">Belongs to the RNA polymerase beta chain family.</text>
</comment>
<proteinExistence type="inferred from homology"/>
<evidence type="ECO:0000259" key="7">
    <source>
        <dbReference type="Pfam" id="PF04563"/>
    </source>
</evidence>
<keyword evidence="4 8" id="KW-0808">Transferase</keyword>
<dbReference type="GO" id="GO:0003677">
    <property type="term" value="F:DNA binding"/>
    <property type="evidence" value="ECO:0007669"/>
    <property type="project" value="InterPro"/>
</dbReference>
<sequence>MSSSDKTDLTAPIKSVEEKWKLLPAFLKVKGLVKQHIDSFNFFINVEVKYTEVQCKQHIDSFNFFINVEINKLWVRCRSRIQHPNFYPHECDSRDMTYSAPITVDIEYTRGNQRIVRNNMPIGRMPVMLKSSNCVLTGKSPAEMAKLNECPMDPGGYFIVRGVEKVILIQEQLSKNRMIVDLNSGRKNTVECSVTSSTHERKVRPITTKNDKYYRHNTFSEDIPIAKFKAMGIR</sequence>
<evidence type="ECO:0000256" key="5">
    <source>
        <dbReference type="ARBA" id="ARBA00022695"/>
    </source>
</evidence>
<accession>A0A8S3S1Y2</accession>
<evidence type="ECO:0000256" key="4">
    <source>
        <dbReference type="ARBA" id="ARBA00022679"/>
    </source>
</evidence>
<name>A0A8S3S1Y2_MYTED</name>
<reference evidence="8" key="1">
    <citation type="submission" date="2021-03" db="EMBL/GenBank/DDBJ databases">
        <authorList>
            <person name="Bekaert M."/>
        </authorList>
    </citation>
    <scope>NUCLEOTIDE SEQUENCE</scope>
</reference>
<evidence type="ECO:0000256" key="1">
    <source>
        <dbReference type="ARBA" id="ARBA00006835"/>
    </source>
</evidence>
<dbReference type="GO" id="GO:0032549">
    <property type="term" value="F:ribonucleoside binding"/>
    <property type="evidence" value="ECO:0007669"/>
    <property type="project" value="InterPro"/>
</dbReference>
<dbReference type="Gene3D" id="3.90.1110.10">
    <property type="entry name" value="RNA polymerase Rpb2, domain 2"/>
    <property type="match status" value="1"/>
</dbReference>
<dbReference type="Gene3D" id="3.90.1100.10">
    <property type="match status" value="1"/>
</dbReference>
<dbReference type="Pfam" id="PF04563">
    <property type="entry name" value="RNA_pol_Rpb2_1"/>
    <property type="match status" value="1"/>
</dbReference>
<dbReference type="InterPro" id="IPR037034">
    <property type="entry name" value="RNA_pol_Rpb2_2_sf"/>
</dbReference>
<keyword evidence="6" id="KW-0804">Transcription</keyword>
<dbReference type="EC" id="2.7.7.6" evidence="2"/>
<evidence type="ECO:0000256" key="3">
    <source>
        <dbReference type="ARBA" id="ARBA00022478"/>
    </source>
</evidence>
<keyword evidence="5 8" id="KW-0548">Nucleotidyltransferase</keyword>
<dbReference type="OrthoDB" id="10248617at2759"/>
<dbReference type="PANTHER" id="PTHR20856">
    <property type="entry name" value="DNA-DIRECTED RNA POLYMERASE I SUBUNIT 2"/>
    <property type="match status" value="1"/>
</dbReference>
<dbReference type="InterPro" id="IPR015712">
    <property type="entry name" value="DNA-dir_RNA_pol_su2"/>
</dbReference>
<keyword evidence="9" id="KW-1185">Reference proteome</keyword>
<gene>
    <name evidence="8" type="ORF">MEDL_26454</name>
</gene>
<evidence type="ECO:0000256" key="6">
    <source>
        <dbReference type="ARBA" id="ARBA00023163"/>
    </source>
</evidence>
<dbReference type="EMBL" id="CAJPWZ010001299">
    <property type="protein sequence ID" value="CAG2212454.1"/>
    <property type="molecule type" value="Genomic_DNA"/>
</dbReference>
<protein>
    <recommendedName>
        <fullName evidence="2">DNA-directed RNA polymerase</fullName>
        <ecNumber evidence="2">2.7.7.6</ecNumber>
    </recommendedName>
</protein>
<dbReference type="Proteomes" id="UP000683360">
    <property type="component" value="Unassembled WGS sequence"/>
</dbReference>
<evidence type="ECO:0000313" key="9">
    <source>
        <dbReference type="Proteomes" id="UP000683360"/>
    </source>
</evidence>
<evidence type="ECO:0000313" key="8">
    <source>
        <dbReference type="EMBL" id="CAG2212454.1"/>
    </source>
</evidence>
<organism evidence="8 9">
    <name type="scientific">Mytilus edulis</name>
    <name type="common">Blue mussel</name>
    <dbReference type="NCBI Taxonomy" id="6550"/>
    <lineage>
        <taxon>Eukaryota</taxon>
        <taxon>Metazoa</taxon>
        <taxon>Spiralia</taxon>
        <taxon>Lophotrochozoa</taxon>
        <taxon>Mollusca</taxon>
        <taxon>Bivalvia</taxon>
        <taxon>Autobranchia</taxon>
        <taxon>Pteriomorphia</taxon>
        <taxon>Mytilida</taxon>
        <taxon>Mytiloidea</taxon>
        <taxon>Mytilidae</taxon>
        <taxon>Mytilinae</taxon>
        <taxon>Mytilus</taxon>
    </lineage>
</organism>
<feature type="domain" description="RNA polymerase beta subunit protrusion" evidence="7">
    <location>
        <begin position="31"/>
        <end position="173"/>
    </location>
</feature>
<dbReference type="GO" id="GO:0006351">
    <property type="term" value="P:DNA-templated transcription"/>
    <property type="evidence" value="ECO:0007669"/>
    <property type="project" value="InterPro"/>
</dbReference>
<dbReference type="AlphaFoldDB" id="A0A8S3S1Y2"/>
<evidence type="ECO:0000256" key="2">
    <source>
        <dbReference type="ARBA" id="ARBA00012418"/>
    </source>
</evidence>